<sequence length="143" mass="15914">MISCSVENSAVQTVGSVPQDFLECEAEAHESQARVDISTGTRSLVAEIHHSRKQRIQEGSVNLADLDRFEEPMSHYHPIQRAGRWSHHCVLYGRQRMGTRSGEGEAAAGIGKSFQGQPDIWAQPAPIDAWSEESFFVECVTHH</sequence>
<comment type="caution">
    <text evidence="1">The sequence shown here is derived from an EMBL/GenBank/DDBJ whole genome shotgun (WGS) entry which is preliminary data.</text>
</comment>
<name>A0AAE1DPR7_9GAST</name>
<dbReference type="AlphaFoldDB" id="A0AAE1DPR7"/>
<accession>A0AAE1DPR7</accession>
<dbReference type="Proteomes" id="UP001283361">
    <property type="component" value="Unassembled WGS sequence"/>
</dbReference>
<gene>
    <name evidence="1" type="ORF">RRG08_059699</name>
</gene>
<reference evidence="1" key="1">
    <citation type="journal article" date="2023" name="G3 (Bethesda)">
        <title>A reference genome for the long-term kleptoplast-retaining sea slug Elysia crispata morphotype clarki.</title>
        <authorList>
            <person name="Eastman K.E."/>
            <person name="Pendleton A.L."/>
            <person name="Shaikh M.A."/>
            <person name="Suttiyut T."/>
            <person name="Ogas R."/>
            <person name="Tomko P."/>
            <person name="Gavelis G."/>
            <person name="Widhalm J.R."/>
            <person name="Wisecaver J.H."/>
        </authorList>
    </citation>
    <scope>NUCLEOTIDE SEQUENCE</scope>
    <source>
        <strain evidence="1">ECLA1</strain>
    </source>
</reference>
<keyword evidence="2" id="KW-1185">Reference proteome</keyword>
<evidence type="ECO:0000313" key="1">
    <source>
        <dbReference type="EMBL" id="KAK3778364.1"/>
    </source>
</evidence>
<organism evidence="1 2">
    <name type="scientific">Elysia crispata</name>
    <name type="common">lettuce slug</name>
    <dbReference type="NCBI Taxonomy" id="231223"/>
    <lineage>
        <taxon>Eukaryota</taxon>
        <taxon>Metazoa</taxon>
        <taxon>Spiralia</taxon>
        <taxon>Lophotrochozoa</taxon>
        <taxon>Mollusca</taxon>
        <taxon>Gastropoda</taxon>
        <taxon>Heterobranchia</taxon>
        <taxon>Euthyneura</taxon>
        <taxon>Panpulmonata</taxon>
        <taxon>Sacoglossa</taxon>
        <taxon>Placobranchoidea</taxon>
        <taxon>Plakobranchidae</taxon>
        <taxon>Elysia</taxon>
    </lineage>
</organism>
<evidence type="ECO:0000313" key="2">
    <source>
        <dbReference type="Proteomes" id="UP001283361"/>
    </source>
</evidence>
<dbReference type="EMBL" id="JAWDGP010002975">
    <property type="protein sequence ID" value="KAK3778364.1"/>
    <property type="molecule type" value="Genomic_DNA"/>
</dbReference>
<proteinExistence type="predicted"/>
<protein>
    <submittedName>
        <fullName evidence="1">Uncharacterized protein</fullName>
    </submittedName>
</protein>